<protein>
    <submittedName>
        <fullName evidence="2">Uncharacterized protein</fullName>
    </submittedName>
</protein>
<keyword evidence="3" id="KW-1185">Reference proteome</keyword>
<evidence type="ECO:0000313" key="2">
    <source>
        <dbReference type="EMBL" id="NEV00651.1"/>
    </source>
</evidence>
<organism evidence="2 3">
    <name type="scientific">Bradyrhizobium uaiense</name>
    <dbReference type="NCBI Taxonomy" id="2594946"/>
    <lineage>
        <taxon>Bacteria</taxon>
        <taxon>Pseudomonadati</taxon>
        <taxon>Pseudomonadota</taxon>
        <taxon>Alphaproteobacteria</taxon>
        <taxon>Hyphomicrobiales</taxon>
        <taxon>Nitrobacteraceae</taxon>
        <taxon>Bradyrhizobium</taxon>
    </lineage>
</organism>
<comment type="caution">
    <text evidence="2">The sequence shown here is derived from an EMBL/GenBank/DDBJ whole genome shotgun (WGS) entry which is preliminary data.</text>
</comment>
<sequence>MSISSVAGGATANWPHSVRQAKSTSTTGDQADDAKLAPGMNADAPYDAINVDLPNGMSVGVVSFGSAGLGSATLKAIEDFVQKFANRDVSGHQVSGTDGATARSGANGGSNVVGLDKIHVDLPNGISFEVRHSSGGQAADSAAIMKELTDAAEQLADDFGKYSPASTAATKYANNQAALYSRANQVDTQT</sequence>
<gene>
    <name evidence="2" type="ORF">FNJ47_33795</name>
</gene>
<accession>A0A6P1BSK1</accession>
<feature type="region of interest" description="Disordered" evidence="1">
    <location>
        <begin position="1"/>
        <end position="39"/>
    </location>
</feature>
<dbReference type="AlphaFoldDB" id="A0A6P1BSK1"/>
<dbReference type="RefSeq" id="WP_163160200.1">
    <property type="nucleotide sequence ID" value="NZ_VKHP01000189.1"/>
</dbReference>
<dbReference type="EMBL" id="VKHP01000189">
    <property type="protein sequence ID" value="NEV00651.1"/>
    <property type="molecule type" value="Genomic_DNA"/>
</dbReference>
<evidence type="ECO:0000313" key="3">
    <source>
        <dbReference type="Proteomes" id="UP000468531"/>
    </source>
</evidence>
<name>A0A6P1BSK1_9BRAD</name>
<feature type="compositionally biased region" description="Polar residues" evidence="1">
    <location>
        <begin position="20"/>
        <end position="29"/>
    </location>
</feature>
<evidence type="ECO:0000256" key="1">
    <source>
        <dbReference type="SAM" id="MobiDB-lite"/>
    </source>
</evidence>
<reference evidence="2 3" key="1">
    <citation type="journal article" date="2020" name="Arch. Microbiol.">
        <title>Bradyrhizobium uaiense sp. nov., a new highly efficient cowpea symbiont.</title>
        <authorList>
            <person name="Cabral Michel D."/>
            <person name="Azarias Guimaraes A."/>
            <person name="Martins da Costa E."/>
            <person name="Soares de Carvalho T."/>
            <person name="Balsanelli E."/>
            <person name="Willems A."/>
            <person name="Maltempi de Souza E."/>
            <person name="de Souza Moreira F.M."/>
        </authorList>
    </citation>
    <scope>NUCLEOTIDE SEQUENCE [LARGE SCALE GENOMIC DNA]</scope>
    <source>
        <strain evidence="2 3">UFLA 03-164</strain>
    </source>
</reference>
<proteinExistence type="predicted"/>
<dbReference type="Proteomes" id="UP000468531">
    <property type="component" value="Unassembled WGS sequence"/>
</dbReference>